<reference evidence="1" key="1">
    <citation type="journal article" date="2007" name="J. Bacteriol.">
        <title>Comparative genome analysis of four magnetotactic bacteria reveals a complex set of group-specific genes implicated in magnetosome biomineralization and function.</title>
        <authorList>
            <person name="Richter M."/>
            <person name="Kube M."/>
            <person name="Bazylinski D.A."/>
            <person name="Lombardot T."/>
            <person name="Gloeckner F.O."/>
            <person name="Reinhardt R."/>
            <person name="Schueler D."/>
        </authorList>
    </citation>
    <scope>NUCLEOTIDE SEQUENCE</scope>
    <source>
        <strain evidence="1">MSR-1</strain>
    </source>
</reference>
<proteinExistence type="predicted"/>
<dbReference type="RefSeq" id="WP_024078872.1">
    <property type="nucleotide sequence ID" value="NZ_CP027527.1"/>
</dbReference>
<evidence type="ECO:0000313" key="1">
    <source>
        <dbReference type="EMBL" id="CAM75264.1"/>
    </source>
</evidence>
<accession>A4TXA7</accession>
<gene>
    <name evidence="1" type="ORF">MGR_3525</name>
</gene>
<dbReference type="EMBL" id="CU459003">
    <property type="protein sequence ID" value="CAM75264.1"/>
    <property type="molecule type" value="Genomic_DNA"/>
</dbReference>
<dbReference type="AlphaFoldDB" id="A4TXA7"/>
<evidence type="ECO:0008006" key="2">
    <source>
        <dbReference type="Google" id="ProtNLM"/>
    </source>
</evidence>
<protein>
    <recommendedName>
        <fullName evidence="2">HPr kinase</fullName>
    </recommendedName>
</protein>
<dbReference type="InterPro" id="IPR027417">
    <property type="entry name" value="P-loop_NTPase"/>
</dbReference>
<dbReference type="SUPFAM" id="SSF53795">
    <property type="entry name" value="PEP carboxykinase-like"/>
    <property type="match status" value="1"/>
</dbReference>
<dbReference type="Gene3D" id="3.40.50.300">
    <property type="entry name" value="P-loop containing nucleotide triphosphate hydrolases"/>
    <property type="match status" value="1"/>
</dbReference>
<name>A4TXA7_9PROT</name>
<sequence length="306" mass="33167">MVFTDRLLCGWRVRSDLPLPDLLSWNGDDRDPDLHIRFANVPETLADAVPAGPLLQIAKDGTCRFALPRVAAYLVRQGREILVQPAPGATDTAVRTFLFGTVFGLLAHQRGLVPLHASSVRIGDTAVAFTGRSGTGKSTLAAAFLHHGYEVLADDVTVVDVTRPGCPMVLPAFPRLKLWQDALAALEIDTARLEAVRPELQKFALPIEQGFHSAPLPLAAVYHLETVLDPRHAALERLRGLKAVMALQGHVYRMTMLSRISAPIAVHVAATQLATRLGAHWRLARCHDHGDTEAIIAGIVARQAAS</sequence>
<organism evidence="1">
    <name type="scientific">Magnetospirillum gryphiswaldense</name>
    <dbReference type="NCBI Taxonomy" id="55518"/>
    <lineage>
        <taxon>Bacteria</taxon>
        <taxon>Pseudomonadati</taxon>
        <taxon>Pseudomonadota</taxon>
        <taxon>Alphaproteobacteria</taxon>
        <taxon>Rhodospirillales</taxon>
        <taxon>Rhodospirillaceae</taxon>
        <taxon>Magnetospirillum</taxon>
    </lineage>
</organism>